<dbReference type="PROSITE" id="PS50297">
    <property type="entry name" value="ANK_REP_REGION"/>
    <property type="match status" value="1"/>
</dbReference>
<feature type="compositionally biased region" description="Low complexity" evidence="2">
    <location>
        <begin position="412"/>
        <end position="427"/>
    </location>
</feature>
<dbReference type="Gene3D" id="1.25.40.20">
    <property type="entry name" value="Ankyrin repeat-containing domain"/>
    <property type="match status" value="1"/>
</dbReference>
<dbReference type="SMART" id="SM01052">
    <property type="entry name" value="CAP_GLY"/>
    <property type="match status" value="3"/>
</dbReference>
<dbReference type="PROSITE" id="PS50088">
    <property type="entry name" value="ANK_REPEAT"/>
    <property type="match status" value="1"/>
</dbReference>
<dbReference type="InterPro" id="IPR036770">
    <property type="entry name" value="Ankyrin_rpt-contain_sf"/>
</dbReference>
<dbReference type="InterPro" id="IPR036859">
    <property type="entry name" value="CAP-Gly_dom_sf"/>
</dbReference>
<dbReference type="Gene3D" id="2.30.30.190">
    <property type="entry name" value="CAP Gly-rich-like domain"/>
    <property type="match status" value="3"/>
</dbReference>
<dbReference type="SUPFAM" id="SSF74924">
    <property type="entry name" value="Cap-Gly domain"/>
    <property type="match status" value="3"/>
</dbReference>
<dbReference type="EMBL" id="JAWQEG010004765">
    <property type="protein sequence ID" value="KAK3860325.1"/>
    <property type="molecule type" value="Genomic_DNA"/>
</dbReference>
<feature type="domain" description="CAP-Gly" evidence="3">
    <location>
        <begin position="595"/>
        <end position="637"/>
    </location>
</feature>
<keyword evidence="1" id="KW-0040">ANK repeat</keyword>
<dbReference type="PANTHER" id="PTHR18916">
    <property type="entry name" value="DYNACTIN 1-RELATED MICROTUBULE-BINDING"/>
    <property type="match status" value="1"/>
</dbReference>
<reference evidence="4" key="1">
    <citation type="submission" date="2023-10" db="EMBL/GenBank/DDBJ databases">
        <title>Genome assemblies of two species of porcelain crab, Petrolisthes cinctipes and Petrolisthes manimaculis (Anomura: Porcellanidae).</title>
        <authorList>
            <person name="Angst P."/>
        </authorList>
    </citation>
    <scope>NUCLEOTIDE SEQUENCE</scope>
    <source>
        <strain evidence="4">PB745_01</strain>
        <tissue evidence="4">Gill</tissue>
    </source>
</reference>
<feature type="compositionally biased region" description="Low complexity" evidence="2">
    <location>
        <begin position="56"/>
        <end position="69"/>
    </location>
</feature>
<evidence type="ECO:0000256" key="2">
    <source>
        <dbReference type="SAM" id="MobiDB-lite"/>
    </source>
</evidence>
<protein>
    <recommendedName>
        <fullName evidence="3">CAP-Gly domain-containing protein</fullName>
    </recommendedName>
</protein>
<feature type="compositionally biased region" description="Basic and acidic residues" evidence="2">
    <location>
        <begin position="80"/>
        <end position="92"/>
    </location>
</feature>
<evidence type="ECO:0000256" key="1">
    <source>
        <dbReference type="PROSITE-ProRule" id="PRU00023"/>
    </source>
</evidence>
<dbReference type="Proteomes" id="UP001286313">
    <property type="component" value="Unassembled WGS sequence"/>
</dbReference>
<feature type="domain" description="CAP-Gly" evidence="3">
    <location>
        <begin position="457"/>
        <end position="499"/>
    </location>
</feature>
<keyword evidence="5" id="KW-1185">Reference proteome</keyword>
<dbReference type="Pfam" id="PF01302">
    <property type="entry name" value="CAP_GLY"/>
    <property type="match status" value="3"/>
</dbReference>
<organism evidence="4 5">
    <name type="scientific">Petrolisthes cinctipes</name>
    <name type="common">Flat porcelain crab</name>
    <dbReference type="NCBI Taxonomy" id="88211"/>
    <lineage>
        <taxon>Eukaryota</taxon>
        <taxon>Metazoa</taxon>
        <taxon>Ecdysozoa</taxon>
        <taxon>Arthropoda</taxon>
        <taxon>Crustacea</taxon>
        <taxon>Multicrustacea</taxon>
        <taxon>Malacostraca</taxon>
        <taxon>Eumalacostraca</taxon>
        <taxon>Eucarida</taxon>
        <taxon>Decapoda</taxon>
        <taxon>Pleocyemata</taxon>
        <taxon>Anomura</taxon>
        <taxon>Galatheoidea</taxon>
        <taxon>Porcellanidae</taxon>
        <taxon>Petrolisthes</taxon>
    </lineage>
</organism>
<feature type="compositionally biased region" description="Low complexity" evidence="2">
    <location>
        <begin position="23"/>
        <end position="32"/>
    </location>
</feature>
<dbReference type="PROSITE" id="PS50245">
    <property type="entry name" value="CAP_GLY_2"/>
    <property type="match status" value="3"/>
</dbReference>
<dbReference type="InterPro" id="IPR000938">
    <property type="entry name" value="CAP-Gly_domain"/>
</dbReference>
<evidence type="ECO:0000313" key="4">
    <source>
        <dbReference type="EMBL" id="KAK3860325.1"/>
    </source>
</evidence>
<dbReference type="SUPFAM" id="SSF48403">
    <property type="entry name" value="Ankyrin repeat"/>
    <property type="match status" value="1"/>
</dbReference>
<feature type="domain" description="CAP-Gly" evidence="3">
    <location>
        <begin position="856"/>
        <end position="899"/>
    </location>
</feature>
<accession>A0AAE1ERT6</accession>
<dbReference type="PROSITE" id="PS00845">
    <property type="entry name" value="CAP_GLY_1"/>
    <property type="match status" value="1"/>
</dbReference>
<feature type="repeat" description="ANK" evidence="1">
    <location>
        <begin position="326"/>
        <end position="358"/>
    </location>
</feature>
<proteinExistence type="predicted"/>
<dbReference type="SMART" id="SM00248">
    <property type="entry name" value="ANK"/>
    <property type="match status" value="3"/>
</dbReference>
<feature type="region of interest" description="Disordered" evidence="2">
    <location>
        <begin position="510"/>
        <end position="543"/>
    </location>
</feature>
<dbReference type="InterPro" id="IPR002110">
    <property type="entry name" value="Ankyrin_rpt"/>
</dbReference>
<evidence type="ECO:0000259" key="3">
    <source>
        <dbReference type="PROSITE" id="PS50245"/>
    </source>
</evidence>
<feature type="region of interest" description="Disordered" evidence="2">
    <location>
        <begin position="759"/>
        <end position="779"/>
    </location>
</feature>
<sequence length="934" mass="101670">MVVVSVGVDEGGGRAGGGGGGINNNNKNNNKNSSPHHQHHHYPTSTSRPDPPHPPGYDSDSSSDHSSSGRGSGGSDLGSEIDRDGSRLEDSGRYSADGCEQEEPVTSSPPSSVLQEATTQPQQQQQPPPQHPRQHIHPTSQTVTNKKGQKQKQEPLLPNVRSQRSAPVTHPPVDAPMCVQCARRDLSFFDPGCSGCSGLLRRPSVTPAHVFAVMRQWVPQVQHNIHHFIAQALTLGCHVDDRDALTDMTLLHYAVKAGSNGVGDQETALQVVKELLDAEADVHQRCRWTHMTALHYAAYFDVAPVLHLLLQDPMGVCINDACLEYSGGAPLHIAAANLCLSAVRVLLQHGALHTLTDTQGRTPFQCIPTPEQYELVPDVQDVITNLRAMLSPARIQQHNHHHLNHNHHHHNTTTTSSASSSSQQGSSGKAVLKAMGLKLGDRVLISGVKTGTLRFVGTTEFATGLWAGVELETPTGRHNGTVKGVMYFRCAKNYGIFVPMNRLTKIPHVAMGRQGRSSSTSQRSRRQQVTSRRSLSLPPGRVNHGRVDVSRVASRVAQDIRDTTRKITLGDRVYVDMGVGSGAARVVTGVVRFTGAVHFASGFWVGVELDVPRGTNDGSVSATRYFSSRPHHGIFAAPSRIIKISEHGSGVVVGFDTPMGHTSLYHSRSSLGSSHALSTSHSGPLSLGMAPAHLSLASQGPRSLGWGGSLHDSTLSTISLKESNNINNNNTSSSSSSHLACTSCTTITSSHLLDDTTSAWSPKKAHQTPKTAIYPPNTSMTSLNRSFSARYVTSRLRQEELERAAEERRKEQTWFDPPILQATPKAQRKQRENQHWLQVGHNVFYKNQVGVIKYIGRVDFETGVWLGVELRASGRGKHDGAVRGKRYFTCRPCHGIMVRPNKVYVRGINGANLVKPQEDNDDDDDDEELFILSR</sequence>
<dbReference type="Pfam" id="PF12796">
    <property type="entry name" value="Ank_2"/>
    <property type="match status" value="1"/>
</dbReference>
<evidence type="ECO:0000313" key="5">
    <source>
        <dbReference type="Proteomes" id="UP001286313"/>
    </source>
</evidence>
<name>A0AAE1ERT6_PETCI</name>
<feature type="region of interest" description="Disordered" evidence="2">
    <location>
        <begin position="1"/>
        <end position="173"/>
    </location>
</feature>
<feature type="compositionally biased region" description="Low complexity" evidence="2">
    <location>
        <begin position="512"/>
        <end position="534"/>
    </location>
</feature>
<gene>
    <name evidence="4" type="ORF">Pcinc_033617</name>
</gene>
<dbReference type="AlphaFoldDB" id="A0AAE1ERT6"/>
<comment type="caution">
    <text evidence="4">The sequence shown here is derived from an EMBL/GenBank/DDBJ whole genome shotgun (WGS) entry which is preliminary data.</text>
</comment>
<feature type="compositionally biased region" description="Gly residues" evidence="2">
    <location>
        <begin position="9"/>
        <end position="22"/>
    </location>
</feature>
<feature type="region of interest" description="Disordered" evidence="2">
    <location>
        <begin position="403"/>
        <end position="429"/>
    </location>
</feature>